<proteinExistence type="predicted"/>
<dbReference type="EMBL" id="CAJOBH010009797">
    <property type="protein sequence ID" value="CAF4149331.1"/>
    <property type="molecule type" value="Genomic_DNA"/>
</dbReference>
<name>A0A8S2PFT8_9BILA</name>
<comment type="caution">
    <text evidence="1">The sequence shown here is derived from an EMBL/GenBank/DDBJ whole genome shotgun (WGS) entry which is preliminary data.</text>
</comment>
<organism evidence="1 4">
    <name type="scientific">Rotaria magnacalcarata</name>
    <dbReference type="NCBI Taxonomy" id="392030"/>
    <lineage>
        <taxon>Eukaryota</taxon>
        <taxon>Metazoa</taxon>
        <taxon>Spiralia</taxon>
        <taxon>Gnathifera</taxon>
        <taxon>Rotifera</taxon>
        <taxon>Eurotatoria</taxon>
        <taxon>Bdelloidea</taxon>
        <taxon>Philodinida</taxon>
        <taxon>Philodinidae</taxon>
        <taxon>Rotaria</taxon>
    </lineage>
</organism>
<reference evidence="1" key="1">
    <citation type="submission" date="2021-02" db="EMBL/GenBank/DDBJ databases">
        <authorList>
            <person name="Nowell W R."/>
        </authorList>
    </citation>
    <scope>NUCLEOTIDE SEQUENCE</scope>
</reference>
<evidence type="ECO:0000313" key="1">
    <source>
        <dbReference type="EMBL" id="CAF4047717.1"/>
    </source>
</evidence>
<dbReference type="Proteomes" id="UP000681967">
    <property type="component" value="Unassembled WGS sequence"/>
</dbReference>
<dbReference type="AlphaFoldDB" id="A0A8S2PFT8"/>
<evidence type="ECO:0008006" key="5">
    <source>
        <dbReference type="Google" id="ProtNLM"/>
    </source>
</evidence>
<protein>
    <recommendedName>
        <fullName evidence="5">PiggyBac transposable element-derived protein 4</fullName>
    </recommendedName>
</protein>
<evidence type="ECO:0000313" key="4">
    <source>
        <dbReference type="Proteomes" id="UP000681720"/>
    </source>
</evidence>
<evidence type="ECO:0000313" key="3">
    <source>
        <dbReference type="EMBL" id="CAF4375755.1"/>
    </source>
</evidence>
<dbReference type="Proteomes" id="UP000676336">
    <property type="component" value="Unassembled WGS sequence"/>
</dbReference>
<dbReference type="EMBL" id="CAJOBJ010005988">
    <property type="protein sequence ID" value="CAF4047717.1"/>
    <property type="molecule type" value="Genomic_DNA"/>
</dbReference>
<gene>
    <name evidence="2" type="ORF">BYL167_LOCUS21449</name>
    <name evidence="1" type="ORF">GIL414_LOCUS14257</name>
    <name evidence="3" type="ORF">SMN809_LOCUS29346</name>
</gene>
<evidence type="ECO:0000313" key="2">
    <source>
        <dbReference type="EMBL" id="CAF4149331.1"/>
    </source>
</evidence>
<dbReference type="EMBL" id="CAJOBI010051844">
    <property type="protein sequence ID" value="CAF4375755.1"/>
    <property type="molecule type" value="Genomic_DNA"/>
</dbReference>
<accession>A0A8S2PFT8</accession>
<sequence length="183" mass="21416">MRSGELLMIKFVDKKASGDKEIYVVDSKGTAGIVQVERFEKDRKSYRWFVKLGIHFLTRLLFNAFVMHRAYNSKARFSKFVSCFVRDTMEATGVSRKPLNEITPPQKRALSLPNSIIPHKFVKVQHFSSKTDYNESRQRHIQKRCVLCRSKQIRKQTIYFCRTCPDASAFCYPECFDAFHSQI</sequence>
<dbReference type="Proteomes" id="UP000681720">
    <property type="component" value="Unassembled WGS sequence"/>
</dbReference>